<reference evidence="4" key="1">
    <citation type="submission" date="2017-02" db="UniProtKB">
        <authorList>
            <consortium name="WormBaseParasite"/>
        </authorList>
    </citation>
    <scope>IDENTIFICATION</scope>
</reference>
<dbReference type="OrthoDB" id="10057618at2759"/>
<dbReference type="EMBL" id="UYWX01005249">
    <property type="protein sequence ID" value="VDM25589.1"/>
    <property type="molecule type" value="Genomic_DNA"/>
</dbReference>
<gene>
    <name evidence="2" type="ORF">TTAC_LOCUS4757</name>
</gene>
<dbReference type="PANTHER" id="PTHR16160">
    <property type="entry name" value="FERMITIN 2-RELATED"/>
    <property type="match status" value="1"/>
</dbReference>
<dbReference type="PANTHER" id="PTHR16160:SF13">
    <property type="entry name" value="FERMITIN 2-RELATED"/>
    <property type="match status" value="1"/>
</dbReference>
<dbReference type="WBParaSite" id="TTAC_0000477201-mRNA-1">
    <property type="protein sequence ID" value="TTAC_0000477201-mRNA-1"/>
    <property type="gene ID" value="TTAC_0000477201"/>
</dbReference>
<dbReference type="AlphaFoldDB" id="A0A0R3WVI2"/>
<evidence type="ECO:0000313" key="3">
    <source>
        <dbReference type="Proteomes" id="UP000274429"/>
    </source>
</evidence>
<evidence type="ECO:0000313" key="4">
    <source>
        <dbReference type="WBParaSite" id="TTAC_0000477201-mRNA-1"/>
    </source>
</evidence>
<accession>A0A0R3WVI2</accession>
<dbReference type="InterPro" id="IPR037843">
    <property type="entry name" value="Kindlin/fermitin"/>
</dbReference>
<proteinExistence type="predicted"/>
<feature type="compositionally biased region" description="Polar residues" evidence="1">
    <location>
        <begin position="147"/>
        <end position="157"/>
    </location>
</feature>
<name>A0A0R3WVI2_HYDTA</name>
<dbReference type="GO" id="GO:0030055">
    <property type="term" value="C:cell-substrate junction"/>
    <property type="evidence" value="ECO:0007669"/>
    <property type="project" value="TreeGrafter"/>
</dbReference>
<reference evidence="2 3" key="2">
    <citation type="submission" date="2018-11" db="EMBL/GenBank/DDBJ databases">
        <authorList>
            <consortium name="Pathogen Informatics"/>
        </authorList>
    </citation>
    <scope>NUCLEOTIDE SEQUENCE [LARGE SCALE GENOMIC DNA]</scope>
</reference>
<sequence length="227" mass="24622">MDIRGRLTEMSALEVKLQYIGHWQQLTGNGIIYFVARFETSVPVATALGLPADTPDQAYRSLSFHSSHIHPNSRQVTISLSRRDEVVGIGNGRVARHDPSTGEIHAAWRLEMIQGWNVNRELNELVLMLAPAATSPTTTATSPDATRSQIVPSPSPSTGGRVVIRPIGVPVQKVSEVLGVNVFLSLRSPTKSQELDEALFYRLIGASPMKSLYANAVSATAATTLPR</sequence>
<dbReference type="GO" id="GO:0007160">
    <property type="term" value="P:cell-matrix adhesion"/>
    <property type="evidence" value="ECO:0007669"/>
    <property type="project" value="TreeGrafter"/>
</dbReference>
<keyword evidence="3" id="KW-1185">Reference proteome</keyword>
<dbReference type="STRING" id="6205.A0A0R3WVI2"/>
<dbReference type="Proteomes" id="UP000274429">
    <property type="component" value="Unassembled WGS sequence"/>
</dbReference>
<feature type="region of interest" description="Disordered" evidence="1">
    <location>
        <begin position="136"/>
        <end position="157"/>
    </location>
</feature>
<evidence type="ECO:0000313" key="2">
    <source>
        <dbReference type="EMBL" id="VDM25589.1"/>
    </source>
</evidence>
<feature type="compositionally biased region" description="Low complexity" evidence="1">
    <location>
        <begin position="136"/>
        <end position="146"/>
    </location>
</feature>
<organism evidence="4">
    <name type="scientific">Hydatigena taeniaeformis</name>
    <name type="common">Feline tapeworm</name>
    <name type="synonym">Taenia taeniaeformis</name>
    <dbReference type="NCBI Taxonomy" id="6205"/>
    <lineage>
        <taxon>Eukaryota</taxon>
        <taxon>Metazoa</taxon>
        <taxon>Spiralia</taxon>
        <taxon>Lophotrochozoa</taxon>
        <taxon>Platyhelminthes</taxon>
        <taxon>Cestoda</taxon>
        <taxon>Eucestoda</taxon>
        <taxon>Cyclophyllidea</taxon>
        <taxon>Taeniidae</taxon>
        <taxon>Hydatigera</taxon>
    </lineage>
</organism>
<evidence type="ECO:0000256" key="1">
    <source>
        <dbReference type="SAM" id="MobiDB-lite"/>
    </source>
</evidence>
<dbReference type="GO" id="GO:0005178">
    <property type="term" value="F:integrin binding"/>
    <property type="evidence" value="ECO:0007669"/>
    <property type="project" value="TreeGrafter"/>
</dbReference>
<protein>
    <submittedName>
        <fullName evidence="2 4">Uncharacterized protein</fullName>
    </submittedName>
</protein>
<dbReference type="GO" id="GO:0007229">
    <property type="term" value="P:integrin-mediated signaling pathway"/>
    <property type="evidence" value="ECO:0007669"/>
    <property type="project" value="InterPro"/>
</dbReference>